<dbReference type="EMBL" id="JAVYJV010000007">
    <property type="protein sequence ID" value="KAK4366963.1"/>
    <property type="molecule type" value="Genomic_DNA"/>
</dbReference>
<proteinExistence type="predicted"/>
<dbReference type="AlphaFoldDB" id="A0AAE1SCM5"/>
<evidence type="ECO:0000313" key="2">
    <source>
        <dbReference type="Proteomes" id="UP001291623"/>
    </source>
</evidence>
<name>A0AAE1SCM5_9SOLA</name>
<organism evidence="1 2">
    <name type="scientific">Anisodus tanguticus</name>
    <dbReference type="NCBI Taxonomy" id="243964"/>
    <lineage>
        <taxon>Eukaryota</taxon>
        <taxon>Viridiplantae</taxon>
        <taxon>Streptophyta</taxon>
        <taxon>Embryophyta</taxon>
        <taxon>Tracheophyta</taxon>
        <taxon>Spermatophyta</taxon>
        <taxon>Magnoliopsida</taxon>
        <taxon>eudicotyledons</taxon>
        <taxon>Gunneridae</taxon>
        <taxon>Pentapetalae</taxon>
        <taxon>asterids</taxon>
        <taxon>lamiids</taxon>
        <taxon>Solanales</taxon>
        <taxon>Solanaceae</taxon>
        <taxon>Solanoideae</taxon>
        <taxon>Hyoscyameae</taxon>
        <taxon>Anisodus</taxon>
    </lineage>
</organism>
<protein>
    <submittedName>
        <fullName evidence="1">Uncharacterized protein</fullName>
    </submittedName>
</protein>
<evidence type="ECO:0000313" key="1">
    <source>
        <dbReference type="EMBL" id="KAK4366963.1"/>
    </source>
</evidence>
<comment type="caution">
    <text evidence="1">The sequence shown here is derived from an EMBL/GenBank/DDBJ whole genome shotgun (WGS) entry which is preliminary data.</text>
</comment>
<gene>
    <name evidence="1" type="ORF">RND71_014843</name>
</gene>
<accession>A0AAE1SCM5</accession>
<sequence length="117" mass="13799">MSISLEALAMMGADYVKDGISMEEFERHEEQVPPYLLADDQEDDDNDLLFSRKIKNNSHMSREWKIKNNSHMSREFHRCENDEGEKKKKLSGNKIFWEFLKKKDVASFLRLVGIIFV</sequence>
<keyword evidence="2" id="KW-1185">Reference proteome</keyword>
<reference evidence="1" key="1">
    <citation type="submission" date="2023-12" db="EMBL/GenBank/DDBJ databases">
        <title>Genome assembly of Anisodus tanguticus.</title>
        <authorList>
            <person name="Wang Y.-J."/>
        </authorList>
    </citation>
    <scope>NUCLEOTIDE SEQUENCE</scope>
    <source>
        <strain evidence="1">KB-2021</strain>
        <tissue evidence="1">Leaf</tissue>
    </source>
</reference>
<dbReference type="Proteomes" id="UP001291623">
    <property type="component" value="Unassembled WGS sequence"/>
</dbReference>